<feature type="compositionally biased region" description="Basic and acidic residues" evidence="4">
    <location>
        <begin position="469"/>
        <end position="523"/>
    </location>
</feature>
<feature type="region of interest" description="Disordered" evidence="4">
    <location>
        <begin position="1"/>
        <end position="32"/>
    </location>
</feature>
<feature type="compositionally biased region" description="Basic and acidic residues" evidence="4">
    <location>
        <begin position="627"/>
        <end position="636"/>
    </location>
</feature>
<comment type="subcellular location">
    <subcellularLocation>
        <location evidence="1">Cytoplasm</location>
        <location evidence="1">Cytoskeleton</location>
        <location evidence="1">Microtubule organizing center</location>
    </subcellularLocation>
</comment>
<feature type="compositionally biased region" description="Polar residues" evidence="4">
    <location>
        <begin position="188"/>
        <end position="203"/>
    </location>
</feature>
<evidence type="ECO:0000256" key="3">
    <source>
        <dbReference type="ARBA" id="ARBA00023212"/>
    </source>
</evidence>
<feature type="domain" description="PPC89 centrosome localisation" evidence="6">
    <location>
        <begin position="378"/>
        <end position="428"/>
    </location>
</feature>
<reference evidence="7" key="1">
    <citation type="submission" date="2023-07" db="EMBL/GenBank/DDBJ databases">
        <title>Black Yeasts Isolated from many extreme environments.</title>
        <authorList>
            <person name="Coleine C."/>
            <person name="Stajich J.E."/>
            <person name="Selbmann L."/>
        </authorList>
    </citation>
    <scope>NUCLEOTIDE SEQUENCE</scope>
    <source>
        <strain evidence="7">CCFEE 5485</strain>
    </source>
</reference>
<feature type="region of interest" description="Disordered" evidence="4">
    <location>
        <begin position="188"/>
        <end position="228"/>
    </location>
</feature>
<feature type="region of interest" description="Disordered" evidence="4">
    <location>
        <begin position="987"/>
        <end position="1027"/>
    </location>
</feature>
<dbReference type="PANTHER" id="PTHR19336">
    <property type="entry name" value="UNCHARACTERIZED DUF1167"/>
    <property type="match status" value="1"/>
</dbReference>
<protein>
    <recommendedName>
        <fullName evidence="9">Cep57 centrosome microtubule-binding domain-containing protein</fullName>
    </recommendedName>
</protein>
<dbReference type="Proteomes" id="UP001274830">
    <property type="component" value="Unassembled WGS sequence"/>
</dbReference>
<organism evidence="7 8">
    <name type="scientific">Recurvomyces mirabilis</name>
    <dbReference type="NCBI Taxonomy" id="574656"/>
    <lineage>
        <taxon>Eukaryota</taxon>
        <taxon>Fungi</taxon>
        <taxon>Dikarya</taxon>
        <taxon>Ascomycota</taxon>
        <taxon>Pezizomycotina</taxon>
        <taxon>Dothideomycetes</taxon>
        <taxon>Dothideomycetidae</taxon>
        <taxon>Mycosphaerellales</taxon>
        <taxon>Teratosphaeriaceae</taxon>
        <taxon>Recurvomyces</taxon>
    </lineage>
</organism>
<gene>
    <name evidence="7" type="ORF">LTR78_006209</name>
</gene>
<comment type="caution">
    <text evidence="7">The sequence shown here is derived from an EMBL/GenBank/DDBJ whole genome shotgun (WGS) entry which is preliminary data.</text>
</comment>
<feature type="region of interest" description="Disordered" evidence="4">
    <location>
        <begin position="338"/>
        <end position="378"/>
    </location>
</feature>
<evidence type="ECO:0000313" key="7">
    <source>
        <dbReference type="EMBL" id="KAK3674007.1"/>
    </source>
</evidence>
<dbReference type="GO" id="GO:0008017">
    <property type="term" value="F:microtubule binding"/>
    <property type="evidence" value="ECO:0007669"/>
    <property type="project" value="InterPro"/>
</dbReference>
<sequence length="1027" mass="114248">MAHSSAKSRLFSSLNRSRTSSPNVDEYATAGSFDLNNDQILNSTVNMPDDSRQGLPLNYDEHPSFVAASEDDSEGSADLSIELGRGARRGAREQDADVSSNIVLNFGGDSQYEITGTPPVRPRNSLRKSDGLLREASARKANDALKRNASNNNKQRSLSEALANMTQESEVSMAVDDFQQATATFTTRNTRFMRSRQVSTNEQVAPPPTRFSSAQDGTPRRQALNNPTVQSATYTANSFMLPDLPNITELVSGVRKDGTPVFNRASNKPRSRFTSAGNYKQLQPQHMPLESLPIPEEEKAIFASLQLLQQKVAELETSRSEAQKRAEEYEGEIIDLRSQLDAERRRPDSALGSDVDDDAQSKSRMEKTRLQGSLKAAQDRLDRAERKISISEITVQRITKERDELVTQIGAAYCNTEETERENETFRERYAEMQGEFDDMQEEMQELRKENEELRMLLAQGQALGNKDTSSKVRRAQESSRNRVETRRENSRSGRDITRERLESKDHSPERQEPALRSRKEAKATSVREPNPRRQSFTATESMQEDIAARIAREVQRHRAEAMATKALERSERDAKGLRDSSSRSRSKSQRRQAAAGVEHRVSTSKSTVSAPTMAEMSEPESTGEEMTQKTRDTLKKMHLPSPAKQKLRAEDTRDLTLLSYQSPEDVADLRRKIEEEHMARRAKRNASAPETRHEETIRSNNTGFLPRKSSLKDLTAGLDNGTGRFSLAGEGNLDFAKAPKTVRVQSPHTSDGSALTQQHDEAGDASILSNTSRRRHRRAMSEEGMTSAFILPDITLHSSQPIPSTIGSGKTCNQHNATSCTACHPGDASVTIPTPVPVTDREAVEDPDITTATIRPAQAPPLALATVIKNLEDEIVHLKLQLEAQQRRYHQHTPALSKRQRLATNSKIQRLTTEVEKRSDQVYALYDVLEGQKQAAAFAILQGAEAEKGMNAEEVEETLMSIGLDAAELSGRVGRAAPFGLDGQGGVISESKNEELPWEGLSDYESEEEVEMRRGGMGEMRRSAVF</sequence>
<feature type="region of interest" description="Disordered" evidence="4">
    <location>
        <begin position="680"/>
        <end position="705"/>
    </location>
</feature>
<feature type="compositionally biased region" description="Polar residues" evidence="4">
    <location>
        <begin position="533"/>
        <end position="542"/>
    </location>
</feature>
<accession>A0AAE0WLP0</accession>
<dbReference type="InterPro" id="IPR025925">
    <property type="entry name" value="PPC89_CLD"/>
</dbReference>
<evidence type="ECO:0000256" key="1">
    <source>
        <dbReference type="ARBA" id="ARBA00004267"/>
    </source>
</evidence>
<dbReference type="Pfam" id="PF06657">
    <property type="entry name" value="Cep57_MT_bd"/>
    <property type="match status" value="1"/>
</dbReference>
<evidence type="ECO:0000259" key="5">
    <source>
        <dbReference type="Pfam" id="PF06657"/>
    </source>
</evidence>
<feature type="compositionally biased region" description="Basic and acidic residues" evidence="4">
    <location>
        <begin position="547"/>
        <end position="583"/>
    </location>
</feature>
<feature type="compositionally biased region" description="Basic and acidic residues" evidence="4">
    <location>
        <begin position="338"/>
        <end position="348"/>
    </location>
</feature>
<keyword evidence="3" id="KW-0206">Cytoskeleton</keyword>
<dbReference type="Pfam" id="PF14197">
    <property type="entry name" value="Cep57_CLD_2"/>
    <property type="match status" value="1"/>
</dbReference>
<evidence type="ECO:0000256" key="4">
    <source>
        <dbReference type="SAM" id="MobiDB-lite"/>
    </source>
</evidence>
<dbReference type="GO" id="GO:0005815">
    <property type="term" value="C:microtubule organizing center"/>
    <property type="evidence" value="ECO:0007669"/>
    <property type="project" value="UniProtKB-SubCell"/>
</dbReference>
<feature type="compositionally biased region" description="Polar residues" evidence="4">
    <location>
        <begin position="744"/>
        <end position="758"/>
    </location>
</feature>
<feature type="compositionally biased region" description="Polar residues" evidence="4">
    <location>
        <begin position="1"/>
        <end position="23"/>
    </location>
</feature>
<evidence type="ECO:0000313" key="8">
    <source>
        <dbReference type="Proteomes" id="UP001274830"/>
    </source>
</evidence>
<feature type="compositionally biased region" description="Basic and acidic residues" evidence="4">
    <location>
        <begin position="359"/>
        <end position="369"/>
    </location>
</feature>
<proteinExistence type="predicted"/>
<name>A0AAE0WLP0_9PEZI</name>
<keyword evidence="8" id="KW-1185">Reference proteome</keyword>
<feature type="region of interest" description="Disordered" evidence="4">
    <location>
        <begin position="744"/>
        <end position="783"/>
    </location>
</feature>
<evidence type="ECO:0008006" key="9">
    <source>
        <dbReference type="Google" id="ProtNLM"/>
    </source>
</evidence>
<keyword evidence="2" id="KW-0963">Cytoplasm</keyword>
<dbReference type="AlphaFoldDB" id="A0AAE0WLP0"/>
<dbReference type="PANTHER" id="PTHR19336:SF9">
    <property type="entry name" value="SPINDLE POLE BODY PROTEIN PPC89"/>
    <property type="match status" value="1"/>
</dbReference>
<dbReference type="InterPro" id="IPR051756">
    <property type="entry name" value="Centrosomal_MT-associated"/>
</dbReference>
<feature type="domain" description="Cep57 centrosome microtubule-binding" evidence="5">
    <location>
        <begin position="853"/>
        <end position="929"/>
    </location>
</feature>
<evidence type="ECO:0000259" key="6">
    <source>
        <dbReference type="Pfam" id="PF14197"/>
    </source>
</evidence>
<dbReference type="EMBL" id="JAUTXT010000022">
    <property type="protein sequence ID" value="KAK3674007.1"/>
    <property type="molecule type" value="Genomic_DNA"/>
</dbReference>
<feature type="compositionally biased region" description="Basic and acidic residues" evidence="4">
    <location>
        <begin position="1012"/>
        <end position="1027"/>
    </location>
</feature>
<feature type="region of interest" description="Disordered" evidence="4">
    <location>
        <begin position="461"/>
        <end position="651"/>
    </location>
</feature>
<dbReference type="InterPro" id="IPR024957">
    <property type="entry name" value="Cep57_MT-bd_dom"/>
</dbReference>
<evidence type="ECO:0000256" key="2">
    <source>
        <dbReference type="ARBA" id="ARBA00022490"/>
    </source>
</evidence>